<evidence type="ECO:0000313" key="3">
    <source>
        <dbReference type="Proteomes" id="UP001056012"/>
    </source>
</evidence>
<dbReference type="Proteomes" id="UP001056012">
    <property type="component" value="Chromosome 8"/>
</dbReference>
<feature type="region of interest" description="Disordered" evidence="1">
    <location>
        <begin position="1"/>
        <end position="64"/>
    </location>
</feature>
<proteinExistence type="predicted"/>
<evidence type="ECO:0000256" key="1">
    <source>
        <dbReference type="SAM" id="MobiDB-lite"/>
    </source>
</evidence>
<keyword evidence="3" id="KW-1185">Reference proteome</keyword>
<protein>
    <submittedName>
        <fullName evidence="2">Uncharacterized protein</fullName>
    </submittedName>
</protein>
<dbReference type="AlphaFoldDB" id="A0A9Q9DY25"/>
<evidence type="ECO:0000313" key="2">
    <source>
        <dbReference type="EMBL" id="USP82554.1"/>
    </source>
</evidence>
<dbReference type="VEuPathDB" id="FungiDB:yc1106_09828"/>
<feature type="compositionally biased region" description="Low complexity" evidence="1">
    <location>
        <begin position="8"/>
        <end position="17"/>
    </location>
</feature>
<feature type="compositionally biased region" description="Acidic residues" evidence="1">
    <location>
        <begin position="165"/>
        <end position="197"/>
    </location>
</feature>
<accession>A0A9Q9DY25</accession>
<feature type="region of interest" description="Disordered" evidence="1">
    <location>
        <begin position="162"/>
        <end position="197"/>
    </location>
</feature>
<gene>
    <name evidence="2" type="ORF">yc1106_09828</name>
</gene>
<dbReference type="OrthoDB" id="3766329at2759"/>
<dbReference type="EMBL" id="CP089281">
    <property type="protein sequence ID" value="USP82554.1"/>
    <property type="molecule type" value="Genomic_DNA"/>
</dbReference>
<reference evidence="2" key="1">
    <citation type="submission" date="2021-12" db="EMBL/GenBank/DDBJ databases">
        <title>Curvularia clavata genome.</title>
        <authorList>
            <person name="Cao Y."/>
        </authorList>
    </citation>
    <scope>NUCLEOTIDE SEQUENCE</scope>
    <source>
        <strain evidence="2">Yc1106</strain>
    </source>
</reference>
<name>A0A9Q9DY25_CURCL</name>
<sequence length="197" mass="20791">MAPTTRQASSSASDASSHYCPHCFENKDGPTPTQHNHSAGDSYIQQSIETPPPPSSRVPASMTSTPSGPHIVYIVTDTCYPTAQSLESNIGNTNIISVHSTKTAANSRAKKIIYDNDSGCTVDIDKIIEEVKQGLYVGIGIGAKDEKEGCCFARKCEVEGKIVDEDSDSEETSGESGDSDLIDATGDGEPDGDVDMG</sequence>
<organism evidence="2 3">
    <name type="scientific">Curvularia clavata</name>
    <dbReference type="NCBI Taxonomy" id="95742"/>
    <lineage>
        <taxon>Eukaryota</taxon>
        <taxon>Fungi</taxon>
        <taxon>Dikarya</taxon>
        <taxon>Ascomycota</taxon>
        <taxon>Pezizomycotina</taxon>
        <taxon>Dothideomycetes</taxon>
        <taxon>Pleosporomycetidae</taxon>
        <taxon>Pleosporales</taxon>
        <taxon>Pleosporineae</taxon>
        <taxon>Pleosporaceae</taxon>
        <taxon>Curvularia</taxon>
    </lineage>
</organism>
<feature type="compositionally biased region" description="Polar residues" evidence="1">
    <location>
        <begin position="31"/>
        <end position="49"/>
    </location>
</feature>